<organism evidence="1">
    <name type="scientific">Ixodes ricinus</name>
    <name type="common">Common tick</name>
    <name type="synonym">Acarus ricinus</name>
    <dbReference type="NCBI Taxonomy" id="34613"/>
    <lineage>
        <taxon>Eukaryota</taxon>
        <taxon>Metazoa</taxon>
        <taxon>Ecdysozoa</taxon>
        <taxon>Arthropoda</taxon>
        <taxon>Chelicerata</taxon>
        <taxon>Arachnida</taxon>
        <taxon>Acari</taxon>
        <taxon>Parasitiformes</taxon>
        <taxon>Ixodida</taxon>
        <taxon>Ixodoidea</taxon>
        <taxon>Ixodidae</taxon>
        <taxon>Ixodinae</taxon>
        <taxon>Ixodes</taxon>
    </lineage>
</organism>
<reference evidence="1" key="1">
    <citation type="submission" date="2019-12" db="EMBL/GenBank/DDBJ databases">
        <title>An insight into the sialome of adult female Ixodes ricinus ticks feeding for 6 days.</title>
        <authorList>
            <person name="Perner J."/>
            <person name="Ribeiro J.M.C."/>
        </authorList>
    </citation>
    <scope>NUCLEOTIDE SEQUENCE</scope>
    <source>
        <strain evidence="1">Semi-engorged</strain>
        <tissue evidence="1">Salivary glands</tissue>
    </source>
</reference>
<dbReference type="EMBL" id="GIFC01000280">
    <property type="protein sequence ID" value="MXU82363.1"/>
    <property type="molecule type" value="Transcribed_RNA"/>
</dbReference>
<sequence length="68" mass="7645">MRSSASSLALFSAKTLLRSRCFLKWAMVLPWSRSRKPTVANSADMMCRIWLRTRSSGGPSSFFLSQSV</sequence>
<protein>
    <submittedName>
        <fullName evidence="1">Uncharacterized protein</fullName>
    </submittedName>
</protein>
<dbReference type="AlphaFoldDB" id="A0A6B0U8K7"/>
<name>A0A6B0U8K7_IXORI</name>
<evidence type="ECO:0000313" key="1">
    <source>
        <dbReference type="EMBL" id="MXU82363.1"/>
    </source>
</evidence>
<accession>A0A6B0U8K7</accession>
<proteinExistence type="predicted"/>